<keyword evidence="2" id="KW-1185">Reference proteome</keyword>
<sequence>MLFLDLAEFANKQVTTESRVRWMQKGPPITDFSQVPQGWPAEDHDIHEDDVVANIQRCKDRIKEGVMPHWWERRLKKYEECKTQLDTMMAAAPAGLSMAVCFRIKHLGEIKCSIQKAGDKLKLTATIGAIVKAYQSGKLTWHEGMVTYWSRGKKICNGPKEFAWEDFDRYNRQYKGYEEFWVEGLYGPGSVPVLPIYALGMHNSCMSVMVIYQDDLERLEDKAREMARIVGAVRLYGAFGGSWAVIYKMEVNMKNHNGECMLDWTPIQVAVVDWDRRVGEARLSGPWMRHRFFVGSSPDNQGILCVAKNKTLFKQMIEPIPQSEIIGVPANMKLFNAPGRVFGHYRGHALPGLSPEPDDYDLAVQYWNYTNLLGETSGSTSKRTGGDGP</sequence>
<accession>A0A9W9TA40</accession>
<dbReference type="GeneID" id="83207249"/>
<dbReference type="RefSeq" id="XP_058325468.1">
    <property type="nucleotide sequence ID" value="XM_058479945.1"/>
</dbReference>
<evidence type="ECO:0000313" key="1">
    <source>
        <dbReference type="EMBL" id="KAJ5214971.1"/>
    </source>
</evidence>
<protein>
    <submittedName>
        <fullName evidence="1">Uncharacterized protein</fullName>
    </submittedName>
</protein>
<dbReference type="OrthoDB" id="4326688at2759"/>
<name>A0A9W9TA40_9EURO</name>
<proteinExistence type="predicted"/>
<dbReference type="EMBL" id="JAPQKS010000009">
    <property type="protein sequence ID" value="KAJ5214971.1"/>
    <property type="molecule type" value="Genomic_DNA"/>
</dbReference>
<reference evidence="1" key="1">
    <citation type="submission" date="2022-11" db="EMBL/GenBank/DDBJ databases">
        <authorList>
            <person name="Petersen C."/>
        </authorList>
    </citation>
    <scope>NUCLEOTIDE SEQUENCE</scope>
    <source>
        <strain evidence="1">IBT 19713</strain>
    </source>
</reference>
<organism evidence="1 2">
    <name type="scientific">Penicillium chermesinum</name>
    <dbReference type="NCBI Taxonomy" id="63820"/>
    <lineage>
        <taxon>Eukaryota</taxon>
        <taxon>Fungi</taxon>
        <taxon>Dikarya</taxon>
        <taxon>Ascomycota</taxon>
        <taxon>Pezizomycotina</taxon>
        <taxon>Eurotiomycetes</taxon>
        <taxon>Eurotiomycetidae</taxon>
        <taxon>Eurotiales</taxon>
        <taxon>Aspergillaceae</taxon>
        <taxon>Penicillium</taxon>
    </lineage>
</organism>
<dbReference type="AlphaFoldDB" id="A0A9W9TA40"/>
<dbReference type="Proteomes" id="UP001150941">
    <property type="component" value="Unassembled WGS sequence"/>
</dbReference>
<evidence type="ECO:0000313" key="2">
    <source>
        <dbReference type="Proteomes" id="UP001150941"/>
    </source>
</evidence>
<comment type="caution">
    <text evidence="1">The sequence shown here is derived from an EMBL/GenBank/DDBJ whole genome shotgun (WGS) entry which is preliminary data.</text>
</comment>
<gene>
    <name evidence="1" type="ORF">N7468_010650</name>
</gene>
<reference evidence="1" key="2">
    <citation type="journal article" date="2023" name="IMA Fungus">
        <title>Comparative genomic study of the Penicillium genus elucidates a diverse pangenome and 15 lateral gene transfer events.</title>
        <authorList>
            <person name="Petersen C."/>
            <person name="Sorensen T."/>
            <person name="Nielsen M.R."/>
            <person name="Sondergaard T.E."/>
            <person name="Sorensen J.L."/>
            <person name="Fitzpatrick D.A."/>
            <person name="Frisvad J.C."/>
            <person name="Nielsen K.L."/>
        </authorList>
    </citation>
    <scope>NUCLEOTIDE SEQUENCE</scope>
    <source>
        <strain evidence="1">IBT 19713</strain>
    </source>
</reference>